<dbReference type="EMBL" id="BAABDH010000114">
    <property type="protein sequence ID" value="GAA3956006.1"/>
    <property type="molecule type" value="Genomic_DNA"/>
</dbReference>
<dbReference type="InterPro" id="IPR011053">
    <property type="entry name" value="Single_hybrid_motif"/>
</dbReference>
<reference evidence="2" key="1">
    <citation type="journal article" date="2019" name="Int. J. Syst. Evol. Microbiol.">
        <title>The Global Catalogue of Microorganisms (GCM) 10K type strain sequencing project: providing services to taxonomists for standard genome sequencing and annotation.</title>
        <authorList>
            <consortium name="The Broad Institute Genomics Platform"/>
            <consortium name="The Broad Institute Genome Sequencing Center for Infectious Disease"/>
            <person name="Wu L."/>
            <person name="Ma J."/>
        </authorList>
    </citation>
    <scope>NUCLEOTIDE SEQUENCE [LARGE SCALE GENOMIC DNA]</scope>
    <source>
        <strain evidence="2">JCM 17214</strain>
    </source>
</reference>
<keyword evidence="2" id="KW-1185">Reference proteome</keyword>
<comment type="caution">
    <text evidence="1">The sequence shown here is derived from an EMBL/GenBank/DDBJ whole genome shotgun (WGS) entry which is preliminary data.</text>
</comment>
<dbReference type="Proteomes" id="UP001499909">
    <property type="component" value="Unassembled WGS sequence"/>
</dbReference>
<dbReference type="SUPFAM" id="SSF51230">
    <property type="entry name" value="Single hybrid motif"/>
    <property type="match status" value="1"/>
</dbReference>
<gene>
    <name evidence="1" type="ORF">GCM10022406_41670</name>
</gene>
<accession>A0ABP7NXH0</accession>
<organism evidence="1 2">
    <name type="scientific">Hymenobacter algoricola</name>
    <dbReference type="NCBI Taxonomy" id="486267"/>
    <lineage>
        <taxon>Bacteria</taxon>
        <taxon>Pseudomonadati</taxon>
        <taxon>Bacteroidota</taxon>
        <taxon>Cytophagia</taxon>
        <taxon>Cytophagales</taxon>
        <taxon>Hymenobacteraceae</taxon>
        <taxon>Hymenobacter</taxon>
    </lineage>
</organism>
<proteinExistence type="predicted"/>
<name>A0ABP7NXH0_9BACT</name>
<dbReference type="Gene3D" id="2.40.50.100">
    <property type="match status" value="1"/>
</dbReference>
<evidence type="ECO:0000313" key="2">
    <source>
        <dbReference type="Proteomes" id="UP001499909"/>
    </source>
</evidence>
<sequence length="233" mass="24227">MKFLVPVALLTVITVGSVLPVWLPLPLPARFPAAQPALLVRHVSPAAAPAASQLVGFVSSSVAASAPSLLREVYFYEGQYVRRGQVLAKLRVRATKASAYLTAAHDGVLSRARVAVGEVLTPQVPLATLTDQTRLLVRLHPAAARHLHAGDSVQISLVSTPAAAVRGKITAWQDAASPTPLLTLQLHRSLAGAAIGVSLLVGAAPAAGRVQVAEAAPAPKRQQLVYSPAVAQE</sequence>
<protein>
    <recommendedName>
        <fullName evidence="3">HlyD family efflux transporter periplasmic adaptor subunit</fullName>
    </recommendedName>
</protein>
<dbReference type="RefSeq" id="WP_345117992.1">
    <property type="nucleotide sequence ID" value="NZ_BAABDH010000114.1"/>
</dbReference>
<evidence type="ECO:0008006" key="3">
    <source>
        <dbReference type="Google" id="ProtNLM"/>
    </source>
</evidence>
<evidence type="ECO:0000313" key="1">
    <source>
        <dbReference type="EMBL" id="GAA3956006.1"/>
    </source>
</evidence>